<dbReference type="SUPFAM" id="SSF51735">
    <property type="entry name" value="NAD(P)-binding Rossmann-fold domains"/>
    <property type="match status" value="1"/>
</dbReference>
<dbReference type="EMBL" id="AYEU01000011">
    <property type="protein sequence ID" value="ESK49060.1"/>
    <property type="molecule type" value="Genomic_DNA"/>
</dbReference>
<dbReference type="PATRIC" id="fig|1341683.3.peg.2770"/>
<protein>
    <recommendedName>
        <fullName evidence="1">NAD(P)-binding domain-containing protein</fullName>
    </recommendedName>
</protein>
<name>V2UK93_9GAMM</name>
<accession>V2UK93</accession>
<dbReference type="Pfam" id="PF13460">
    <property type="entry name" value="NAD_binding_10"/>
    <property type="match status" value="1"/>
</dbReference>
<dbReference type="InterPro" id="IPR036291">
    <property type="entry name" value="NAD(P)-bd_dom_sf"/>
</dbReference>
<proteinExistence type="predicted"/>
<feature type="domain" description="NAD(P)-binding" evidence="1">
    <location>
        <begin position="8"/>
        <end position="46"/>
    </location>
</feature>
<evidence type="ECO:0000313" key="2">
    <source>
        <dbReference type="EMBL" id="ESK49060.1"/>
    </source>
</evidence>
<evidence type="ECO:0000259" key="1">
    <source>
        <dbReference type="Pfam" id="PF13460"/>
    </source>
</evidence>
<keyword evidence="3" id="KW-1185">Reference proteome</keyword>
<dbReference type="Proteomes" id="UP000018418">
    <property type="component" value="Unassembled WGS sequence"/>
</dbReference>
<dbReference type="HOGENOM" id="CLU_3021287_0_0_6"/>
<sequence>MANVLILGASGQIARLVTQQLLKETQHHLSLFCRNIKSLNIQQDNHIHLFGHCCK</sequence>
<gene>
    <name evidence="2" type="ORF">P255_02799</name>
</gene>
<dbReference type="Gene3D" id="3.40.50.720">
    <property type="entry name" value="NAD(P)-binding Rossmann-like Domain"/>
    <property type="match status" value="1"/>
</dbReference>
<reference evidence="2 3" key="1">
    <citation type="submission" date="2013-10" db="EMBL/GenBank/DDBJ databases">
        <title>The Genome Sequence of Acinetobacter brisouii CIP 110357.</title>
        <authorList>
            <consortium name="The Broad Institute Genomics Platform"/>
            <consortium name="The Broad Institute Genome Sequencing Center for Infectious Disease"/>
            <person name="Cerqueira G."/>
            <person name="Feldgarden M."/>
            <person name="Courvalin P."/>
            <person name="Grillot-Courvalin C."/>
            <person name="Clermont D."/>
            <person name="Rocha E."/>
            <person name="Yoon E.-J."/>
            <person name="Nemec A."/>
            <person name="Young S.K."/>
            <person name="Zeng Q."/>
            <person name="Gargeya S."/>
            <person name="Fitzgerald M."/>
            <person name="Abouelleil A."/>
            <person name="Alvarado L."/>
            <person name="Berlin A.M."/>
            <person name="Chapman S.B."/>
            <person name="Gainer-Dewar J."/>
            <person name="Goldberg J."/>
            <person name="Gnerre S."/>
            <person name="Griggs A."/>
            <person name="Gujja S."/>
            <person name="Hansen M."/>
            <person name="Howarth C."/>
            <person name="Imamovic A."/>
            <person name="Ireland A."/>
            <person name="Larimer J."/>
            <person name="McCowan C."/>
            <person name="Murphy C."/>
            <person name="Pearson M."/>
            <person name="Poon T.W."/>
            <person name="Priest M."/>
            <person name="Roberts A."/>
            <person name="Saif S."/>
            <person name="Shea T."/>
            <person name="Sykes S."/>
            <person name="Wortman J."/>
            <person name="Nusbaum C."/>
            <person name="Birren B."/>
        </authorList>
    </citation>
    <scope>NUCLEOTIDE SEQUENCE [LARGE SCALE GENOMIC DNA]</scope>
    <source>
        <strain evidence="2 3">CIP 110357</strain>
    </source>
</reference>
<comment type="caution">
    <text evidence="2">The sequence shown here is derived from an EMBL/GenBank/DDBJ whole genome shotgun (WGS) entry which is preliminary data.</text>
</comment>
<organism evidence="2 3">
    <name type="scientific">Acinetobacter brisouii CIP 110357</name>
    <dbReference type="NCBI Taxonomy" id="1341683"/>
    <lineage>
        <taxon>Bacteria</taxon>
        <taxon>Pseudomonadati</taxon>
        <taxon>Pseudomonadota</taxon>
        <taxon>Gammaproteobacteria</taxon>
        <taxon>Moraxellales</taxon>
        <taxon>Moraxellaceae</taxon>
        <taxon>Acinetobacter</taxon>
    </lineage>
</organism>
<evidence type="ECO:0000313" key="3">
    <source>
        <dbReference type="Proteomes" id="UP000018418"/>
    </source>
</evidence>
<dbReference type="AlphaFoldDB" id="V2UK93"/>
<dbReference type="InterPro" id="IPR016040">
    <property type="entry name" value="NAD(P)-bd_dom"/>
</dbReference>